<dbReference type="EMBL" id="QSJP01000001">
    <property type="protein sequence ID" value="RHD91436.1"/>
    <property type="molecule type" value="Genomic_DNA"/>
</dbReference>
<evidence type="ECO:0000313" key="1">
    <source>
        <dbReference type="EMBL" id="RHD91436.1"/>
    </source>
</evidence>
<proteinExistence type="predicted"/>
<accession>A0A414HUP5</accession>
<dbReference type="Proteomes" id="UP000284785">
    <property type="component" value="Unassembled WGS sequence"/>
</dbReference>
<protein>
    <submittedName>
        <fullName evidence="1">DUF3843 family protein</fullName>
    </submittedName>
</protein>
<organism evidence="1 2">
    <name type="scientific">Bacteroides thetaiotaomicron</name>
    <dbReference type="NCBI Taxonomy" id="818"/>
    <lineage>
        <taxon>Bacteria</taxon>
        <taxon>Pseudomonadati</taxon>
        <taxon>Bacteroidota</taxon>
        <taxon>Bacteroidia</taxon>
        <taxon>Bacteroidales</taxon>
        <taxon>Bacteroidaceae</taxon>
        <taxon>Bacteroides</taxon>
    </lineage>
</organism>
<reference evidence="1 2" key="1">
    <citation type="submission" date="2018-08" db="EMBL/GenBank/DDBJ databases">
        <title>A genome reference for cultivated species of the human gut microbiota.</title>
        <authorList>
            <person name="Zou Y."/>
            <person name="Xue W."/>
            <person name="Luo G."/>
        </authorList>
    </citation>
    <scope>NUCLEOTIDE SEQUENCE [LARGE SCALE GENOMIC DNA]</scope>
    <source>
        <strain evidence="1 2">AM30-26</strain>
    </source>
</reference>
<name>A0A414HUP5_BACT4</name>
<sequence>MQFLLWDATLAGEDFETLVNLENESLAKVVSQIYDYLAELFEDPLINNDLSGFFHEARFTDNFYEVRQVLKWCFFDCYLTSGRFMILPSKKSVITNWSCAKATGR</sequence>
<gene>
    <name evidence="1" type="ORF">DW780_00045</name>
</gene>
<dbReference type="AlphaFoldDB" id="A0A414HUP5"/>
<evidence type="ECO:0000313" key="2">
    <source>
        <dbReference type="Proteomes" id="UP000284785"/>
    </source>
</evidence>
<comment type="caution">
    <text evidence="1">The sequence shown here is derived from an EMBL/GenBank/DDBJ whole genome shotgun (WGS) entry which is preliminary data.</text>
</comment>